<name>A0A9N9EIQ3_9GLOM</name>
<organism evidence="2 3">
    <name type="scientific">Funneliformis caledonium</name>
    <dbReference type="NCBI Taxonomy" id="1117310"/>
    <lineage>
        <taxon>Eukaryota</taxon>
        <taxon>Fungi</taxon>
        <taxon>Fungi incertae sedis</taxon>
        <taxon>Mucoromycota</taxon>
        <taxon>Glomeromycotina</taxon>
        <taxon>Glomeromycetes</taxon>
        <taxon>Glomerales</taxon>
        <taxon>Glomeraceae</taxon>
        <taxon>Funneliformis</taxon>
    </lineage>
</organism>
<evidence type="ECO:0000313" key="3">
    <source>
        <dbReference type="Proteomes" id="UP000789570"/>
    </source>
</evidence>
<reference evidence="2" key="1">
    <citation type="submission" date="2021-06" db="EMBL/GenBank/DDBJ databases">
        <authorList>
            <person name="Kallberg Y."/>
            <person name="Tangrot J."/>
            <person name="Rosling A."/>
        </authorList>
    </citation>
    <scope>NUCLEOTIDE SEQUENCE</scope>
    <source>
        <strain evidence="2">UK204</strain>
    </source>
</reference>
<comment type="caution">
    <text evidence="2">The sequence shown here is derived from an EMBL/GenBank/DDBJ whole genome shotgun (WGS) entry which is preliminary data.</text>
</comment>
<evidence type="ECO:0000256" key="1">
    <source>
        <dbReference type="SAM" id="MobiDB-lite"/>
    </source>
</evidence>
<protein>
    <submittedName>
        <fullName evidence="2">7452_t:CDS:1</fullName>
    </submittedName>
</protein>
<feature type="compositionally biased region" description="Polar residues" evidence="1">
    <location>
        <begin position="76"/>
        <end position="88"/>
    </location>
</feature>
<feature type="non-terminal residue" evidence="2">
    <location>
        <position position="100"/>
    </location>
</feature>
<feature type="region of interest" description="Disordered" evidence="1">
    <location>
        <begin position="62"/>
        <end position="100"/>
    </location>
</feature>
<dbReference type="EMBL" id="CAJVPQ010005980">
    <property type="protein sequence ID" value="CAG8678865.1"/>
    <property type="molecule type" value="Genomic_DNA"/>
</dbReference>
<dbReference type="AlphaFoldDB" id="A0A9N9EIQ3"/>
<proteinExistence type="predicted"/>
<gene>
    <name evidence="2" type="ORF">FCALED_LOCUS12392</name>
</gene>
<keyword evidence="3" id="KW-1185">Reference proteome</keyword>
<accession>A0A9N9EIQ3</accession>
<evidence type="ECO:0000313" key="2">
    <source>
        <dbReference type="EMBL" id="CAG8678865.1"/>
    </source>
</evidence>
<sequence length="100" mass="10821">MLIAYNTSINTQAASSTVPEPSAQAADISINTQAVSGIDTISTLQDNDKFKEVVNSSPTDIIKKTQSHNNPAIKLQPSNDTLITPMQSNDEKEAKNFLMK</sequence>
<feature type="compositionally biased region" description="Basic and acidic residues" evidence="1">
    <location>
        <begin position="89"/>
        <end position="100"/>
    </location>
</feature>
<dbReference type="Proteomes" id="UP000789570">
    <property type="component" value="Unassembled WGS sequence"/>
</dbReference>